<dbReference type="InterPro" id="IPR051367">
    <property type="entry name" value="mRNA_TranslReg/HistoneTransl"/>
</dbReference>
<evidence type="ECO:0000313" key="3">
    <source>
        <dbReference type="WBParaSite" id="Minc3s00796g17469"/>
    </source>
</evidence>
<name>A0A914LRK4_MELIC</name>
<proteinExistence type="predicted"/>
<evidence type="ECO:0000256" key="1">
    <source>
        <dbReference type="SAM" id="MobiDB-lite"/>
    </source>
</evidence>
<accession>A0A914LRK4</accession>
<dbReference type="Proteomes" id="UP000887563">
    <property type="component" value="Unplaced"/>
</dbReference>
<protein>
    <submittedName>
        <fullName evidence="3">Uncharacterized protein</fullName>
    </submittedName>
</protein>
<sequence length="346" mass="40082">MSNLKSLSHSPRPQTGNYQNNLKFRQNQLKAEEERLHNLLSSIGHLSAYGDVPVYAFSTLISAAPPQAIAEHLHQRWLADQNFSLIAPKIVYQMSDNVTVCSQVLSFALRDFNTRHDIRKQSRAMFRNFVCTLVELYPVYRKIDKCLSACLIDPLFRCLKMLVSEDPDDRDLHCLANVIVNYGQQLSLLNNSECERLIMACRRWLCSNNIMIEEETKRLLMIAIDLWTYSWDRNLFPDCLNRFYRQLKEDTQKTTTKLKSKEFPEPEDPPQLLSDTIKNLSINKSAHCKSSSPFNIKNDLIKKLPQRPSSAAIILEDENNNLIWLTPFNTFHLLSGITEMKPKKEF</sequence>
<dbReference type="PANTHER" id="PTHR23254">
    <property type="entry name" value="EIF4G DOMAIN PROTEIN"/>
    <property type="match status" value="1"/>
</dbReference>
<dbReference type="GO" id="GO:0005829">
    <property type="term" value="C:cytosol"/>
    <property type="evidence" value="ECO:0007669"/>
    <property type="project" value="TreeGrafter"/>
</dbReference>
<dbReference type="GO" id="GO:0006446">
    <property type="term" value="P:regulation of translational initiation"/>
    <property type="evidence" value="ECO:0007669"/>
    <property type="project" value="TreeGrafter"/>
</dbReference>
<dbReference type="GO" id="GO:0008494">
    <property type="term" value="F:translation activator activity"/>
    <property type="evidence" value="ECO:0007669"/>
    <property type="project" value="TreeGrafter"/>
</dbReference>
<dbReference type="PANTHER" id="PTHR23254:SF18">
    <property type="entry name" value="RE28271P"/>
    <property type="match status" value="1"/>
</dbReference>
<keyword evidence="2" id="KW-1185">Reference proteome</keyword>
<dbReference type="WBParaSite" id="Minc3s00796g17469">
    <property type="protein sequence ID" value="Minc3s00796g17469"/>
    <property type="gene ID" value="Minc3s00796g17469"/>
</dbReference>
<reference evidence="3" key="1">
    <citation type="submission" date="2022-11" db="UniProtKB">
        <authorList>
            <consortium name="WormBaseParasite"/>
        </authorList>
    </citation>
    <scope>IDENTIFICATION</scope>
</reference>
<dbReference type="AlphaFoldDB" id="A0A914LRK4"/>
<organism evidence="2 3">
    <name type="scientific">Meloidogyne incognita</name>
    <name type="common">Southern root-knot nematode worm</name>
    <name type="synonym">Oxyuris incognita</name>
    <dbReference type="NCBI Taxonomy" id="6306"/>
    <lineage>
        <taxon>Eukaryota</taxon>
        <taxon>Metazoa</taxon>
        <taxon>Ecdysozoa</taxon>
        <taxon>Nematoda</taxon>
        <taxon>Chromadorea</taxon>
        <taxon>Rhabditida</taxon>
        <taxon>Tylenchina</taxon>
        <taxon>Tylenchomorpha</taxon>
        <taxon>Tylenchoidea</taxon>
        <taxon>Meloidogynidae</taxon>
        <taxon>Meloidogyninae</taxon>
        <taxon>Meloidogyne</taxon>
        <taxon>Meloidogyne incognita group</taxon>
    </lineage>
</organism>
<dbReference type="Gene3D" id="1.25.40.180">
    <property type="match status" value="1"/>
</dbReference>
<feature type="region of interest" description="Disordered" evidence="1">
    <location>
        <begin position="1"/>
        <end position="20"/>
    </location>
</feature>
<evidence type="ECO:0000313" key="2">
    <source>
        <dbReference type="Proteomes" id="UP000887563"/>
    </source>
</evidence>